<gene>
    <name evidence="1" type="ORF">KIL84_000579</name>
</gene>
<comment type="caution">
    <text evidence="1">The sequence shown here is derived from an EMBL/GenBank/DDBJ whole genome shotgun (WGS) entry which is preliminary data.</text>
</comment>
<dbReference type="AlphaFoldDB" id="A0A9D3WWU7"/>
<evidence type="ECO:0000313" key="2">
    <source>
        <dbReference type="Proteomes" id="UP000827986"/>
    </source>
</evidence>
<dbReference type="Proteomes" id="UP000827986">
    <property type="component" value="Unassembled WGS sequence"/>
</dbReference>
<dbReference type="EMBL" id="JAHDVG010000484">
    <property type="protein sequence ID" value="KAH1169594.1"/>
    <property type="molecule type" value="Genomic_DNA"/>
</dbReference>
<organism evidence="1 2">
    <name type="scientific">Mauremys mutica</name>
    <name type="common">yellowpond turtle</name>
    <dbReference type="NCBI Taxonomy" id="74926"/>
    <lineage>
        <taxon>Eukaryota</taxon>
        <taxon>Metazoa</taxon>
        <taxon>Chordata</taxon>
        <taxon>Craniata</taxon>
        <taxon>Vertebrata</taxon>
        <taxon>Euteleostomi</taxon>
        <taxon>Archelosauria</taxon>
        <taxon>Testudinata</taxon>
        <taxon>Testudines</taxon>
        <taxon>Cryptodira</taxon>
        <taxon>Durocryptodira</taxon>
        <taxon>Testudinoidea</taxon>
        <taxon>Geoemydidae</taxon>
        <taxon>Geoemydinae</taxon>
        <taxon>Mauremys</taxon>
    </lineage>
</organism>
<keyword evidence="2" id="KW-1185">Reference proteome</keyword>
<protein>
    <submittedName>
        <fullName evidence="1">Uncharacterized protein</fullName>
    </submittedName>
</protein>
<evidence type="ECO:0000313" key="1">
    <source>
        <dbReference type="EMBL" id="KAH1169594.1"/>
    </source>
</evidence>
<accession>A0A9D3WWU7</accession>
<proteinExistence type="predicted"/>
<reference evidence="1" key="1">
    <citation type="submission" date="2021-09" db="EMBL/GenBank/DDBJ databases">
        <title>The genome of Mauremys mutica provides insights into the evolution of semi-aquatic lifestyle.</title>
        <authorList>
            <person name="Gong S."/>
            <person name="Gao Y."/>
        </authorList>
    </citation>
    <scope>NUCLEOTIDE SEQUENCE</scope>
    <source>
        <strain evidence="1">MM-2020</strain>
        <tissue evidence="1">Muscle</tissue>
    </source>
</reference>
<name>A0A9D3WWU7_9SAUR</name>
<sequence length="101" mass="11271">MVEVPECNCWDSCLIIVPRSRSYSLSKAWAIPSWCSKAWWVALARSSIFMWSDLARSVVTGASAFFSPMKMGTFALKASVDTQVFVVPPVVLRDPPYPLLL</sequence>